<proteinExistence type="predicted"/>
<evidence type="ECO:0000256" key="4">
    <source>
        <dbReference type="ARBA" id="ARBA00023002"/>
    </source>
</evidence>
<keyword evidence="1" id="KW-0285">Flavoprotein</keyword>
<keyword evidence="4" id="KW-0560">Oxidoreductase</keyword>
<dbReference type="CDD" id="cd02148">
    <property type="entry name" value="RutE-like"/>
    <property type="match status" value="1"/>
</dbReference>
<dbReference type="Proteomes" id="UP000292003">
    <property type="component" value="Unassembled WGS sequence"/>
</dbReference>
<dbReference type="Gene3D" id="3.40.109.10">
    <property type="entry name" value="NADH Oxidase"/>
    <property type="match status" value="1"/>
</dbReference>
<feature type="region of interest" description="Disordered" evidence="5">
    <location>
        <begin position="1"/>
        <end position="27"/>
    </location>
</feature>
<reference evidence="7 8" key="1">
    <citation type="submission" date="2019-02" db="EMBL/GenBank/DDBJ databases">
        <title>Draft genome sequence of Amycolatopsis sp. 8-3EHSu isolated from roots of Suaeda maritima.</title>
        <authorList>
            <person name="Duangmal K."/>
            <person name="Chantavorakit T."/>
        </authorList>
    </citation>
    <scope>NUCLEOTIDE SEQUENCE [LARGE SCALE GENOMIC DNA]</scope>
    <source>
        <strain evidence="7 8">8-3EHSu</strain>
    </source>
</reference>
<sequence length="222" mass="24222">MLGRGGVTPHERTPVVTSSTIDPAATQDLQLPPEVQDLLFREARTANTFSPEPVSDEQVRAIYELVKWAPTSMNTQPLRALVVRTDEARERLLKHMADGNRAKTAAAPLTVVLAFDADFHENLPRLFPHAPGAKDYFADPEPRTDAARLNALLQVGYFIIGVRAAGLAAGPMTGFDADGLDAEFFGGTTWRSLVVINIGKPGEGAWFDRLPRLDYDEVVTVA</sequence>
<dbReference type="InterPro" id="IPR023936">
    <property type="entry name" value="RutE-like"/>
</dbReference>
<feature type="domain" description="Nitroreductase" evidence="6">
    <location>
        <begin position="43"/>
        <end position="200"/>
    </location>
</feature>
<evidence type="ECO:0000259" key="6">
    <source>
        <dbReference type="Pfam" id="PF00881"/>
    </source>
</evidence>
<gene>
    <name evidence="7" type="ORF">EWH70_00055</name>
</gene>
<dbReference type="PANTHER" id="PTHR43543:SF1">
    <property type="entry name" value="MALONIC SEMIALDEHYDE REDUCTASE RUTE-RELATED"/>
    <property type="match status" value="1"/>
</dbReference>
<dbReference type="PANTHER" id="PTHR43543">
    <property type="entry name" value="MALONIC SEMIALDEHYDE REDUCTASE RUTE-RELATED"/>
    <property type="match status" value="1"/>
</dbReference>
<dbReference type="InterPro" id="IPR050461">
    <property type="entry name" value="Nitroreductase_HadB/RutE"/>
</dbReference>
<evidence type="ECO:0000256" key="5">
    <source>
        <dbReference type="SAM" id="MobiDB-lite"/>
    </source>
</evidence>
<dbReference type="AlphaFoldDB" id="A0A4Q7JFU8"/>
<dbReference type="GO" id="GO:0016491">
    <property type="term" value="F:oxidoreductase activity"/>
    <property type="evidence" value="ECO:0007669"/>
    <property type="project" value="UniProtKB-KW"/>
</dbReference>
<evidence type="ECO:0000256" key="2">
    <source>
        <dbReference type="ARBA" id="ARBA00022643"/>
    </source>
</evidence>
<evidence type="ECO:0000256" key="3">
    <source>
        <dbReference type="ARBA" id="ARBA00022857"/>
    </source>
</evidence>
<evidence type="ECO:0000313" key="8">
    <source>
        <dbReference type="Proteomes" id="UP000292003"/>
    </source>
</evidence>
<dbReference type="Pfam" id="PF00881">
    <property type="entry name" value="Nitroreductase"/>
    <property type="match status" value="1"/>
</dbReference>
<keyword evidence="3" id="KW-0521">NADP</keyword>
<dbReference type="InterPro" id="IPR000415">
    <property type="entry name" value="Nitroreductase-like"/>
</dbReference>
<evidence type="ECO:0000256" key="1">
    <source>
        <dbReference type="ARBA" id="ARBA00022630"/>
    </source>
</evidence>
<dbReference type="SUPFAM" id="SSF55469">
    <property type="entry name" value="FMN-dependent nitroreductase-like"/>
    <property type="match status" value="1"/>
</dbReference>
<dbReference type="EMBL" id="SFCC01000001">
    <property type="protein sequence ID" value="RZQ65534.1"/>
    <property type="molecule type" value="Genomic_DNA"/>
</dbReference>
<accession>A0A4Q7JFU8</accession>
<protein>
    <submittedName>
        <fullName evidence="7">Malonic semialdehyde reductase</fullName>
    </submittedName>
</protein>
<keyword evidence="2" id="KW-0288">FMN</keyword>
<organism evidence="7 8">
    <name type="scientific">Amycolatopsis suaedae</name>
    <dbReference type="NCBI Taxonomy" id="2510978"/>
    <lineage>
        <taxon>Bacteria</taxon>
        <taxon>Bacillati</taxon>
        <taxon>Actinomycetota</taxon>
        <taxon>Actinomycetes</taxon>
        <taxon>Pseudonocardiales</taxon>
        <taxon>Pseudonocardiaceae</taxon>
        <taxon>Amycolatopsis</taxon>
    </lineage>
</organism>
<keyword evidence="8" id="KW-1185">Reference proteome</keyword>
<dbReference type="NCBIfam" id="NF003768">
    <property type="entry name" value="PRK05365.1"/>
    <property type="match status" value="1"/>
</dbReference>
<dbReference type="OrthoDB" id="9784375at2"/>
<name>A0A4Q7JFU8_9PSEU</name>
<evidence type="ECO:0000313" key="7">
    <source>
        <dbReference type="EMBL" id="RZQ65534.1"/>
    </source>
</evidence>
<dbReference type="InterPro" id="IPR029479">
    <property type="entry name" value="Nitroreductase"/>
</dbReference>
<comment type="caution">
    <text evidence="7">The sequence shown here is derived from an EMBL/GenBank/DDBJ whole genome shotgun (WGS) entry which is preliminary data.</text>
</comment>